<sequence length="385" mass="43905">MKRFILFALLLILLFPLSAIGFGYHVFEIRTEPEFGQGVFPTSVKYQFNFPVPDLIQGNKTKFAFRLDNGLVYRTLRQDPLTGAIMAKDPEQYDFPKEYTVHFDEFNLFFAQGFIDTGFSDNDLLTAFVSIDGRFEMAFERLSWMTGPDDTGGVFWKEDGTLRFPSDSFLTGTPELSDDRSVFQTSISIGLKVDFMHDTTTTRDGIKAGLYWRFAPRWMLLTDGSASFVVSWNEIQASKTLFVVPNGEERTWFSIVLDDFFTYRAIMGDKVPSYIQGGDIWGPDVPNAANVITNRLSLTFYGPQVNSRDTYPSVTIFWDLGWALGKVKNSLLEEKIFESVGSYGIRCEFVVFSIAEFFYEIGCSYDPVFAEEMYVEQRFGFSVGI</sequence>
<dbReference type="AlphaFoldDB" id="A0A9D9E1I3"/>
<name>A0A9D9E1I3_9SPIO</name>
<evidence type="ECO:0000313" key="1">
    <source>
        <dbReference type="EMBL" id="MBO8436165.1"/>
    </source>
</evidence>
<evidence type="ECO:0000313" key="2">
    <source>
        <dbReference type="Proteomes" id="UP000823615"/>
    </source>
</evidence>
<proteinExistence type="predicted"/>
<reference evidence="1" key="2">
    <citation type="journal article" date="2021" name="PeerJ">
        <title>Extensive microbial diversity within the chicken gut microbiome revealed by metagenomics and culture.</title>
        <authorList>
            <person name="Gilroy R."/>
            <person name="Ravi A."/>
            <person name="Getino M."/>
            <person name="Pursley I."/>
            <person name="Horton D.L."/>
            <person name="Alikhan N.F."/>
            <person name="Baker D."/>
            <person name="Gharbi K."/>
            <person name="Hall N."/>
            <person name="Watson M."/>
            <person name="Adriaenssens E.M."/>
            <person name="Foster-Nyarko E."/>
            <person name="Jarju S."/>
            <person name="Secka A."/>
            <person name="Antonio M."/>
            <person name="Oren A."/>
            <person name="Chaudhuri R.R."/>
            <person name="La Ragione R."/>
            <person name="Hildebrand F."/>
            <person name="Pallen M.J."/>
        </authorList>
    </citation>
    <scope>NUCLEOTIDE SEQUENCE</scope>
    <source>
        <strain evidence="1">7293</strain>
    </source>
</reference>
<gene>
    <name evidence="1" type="ORF">IAA97_04225</name>
</gene>
<dbReference type="Proteomes" id="UP000823615">
    <property type="component" value="Unassembled WGS sequence"/>
</dbReference>
<reference evidence="1" key="1">
    <citation type="submission" date="2020-10" db="EMBL/GenBank/DDBJ databases">
        <authorList>
            <person name="Gilroy R."/>
        </authorList>
    </citation>
    <scope>NUCLEOTIDE SEQUENCE</scope>
    <source>
        <strain evidence="1">7293</strain>
    </source>
</reference>
<dbReference type="EMBL" id="JADIMT010000053">
    <property type="protein sequence ID" value="MBO8436165.1"/>
    <property type="molecule type" value="Genomic_DNA"/>
</dbReference>
<comment type="caution">
    <text evidence="1">The sequence shown here is derived from an EMBL/GenBank/DDBJ whole genome shotgun (WGS) entry which is preliminary data.</text>
</comment>
<organism evidence="1 2">
    <name type="scientific">Candidatus Ornithospirochaeta stercoripullorum</name>
    <dbReference type="NCBI Taxonomy" id="2840899"/>
    <lineage>
        <taxon>Bacteria</taxon>
        <taxon>Pseudomonadati</taxon>
        <taxon>Spirochaetota</taxon>
        <taxon>Spirochaetia</taxon>
        <taxon>Spirochaetales</taxon>
        <taxon>Spirochaetaceae</taxon>
        <taxon>Spirochaetaceae incertae sedis</taxon>
        <taxon>Candidatus Ornithospirochaeta</taxon>
    </lineage>
</organism>
<protein>
    <submittedName>
        <fullName evidence="1">Uncharacterized protein</fullName>
    </submittedName>
</protein>
<accession>A0A9D9E1I3</accession>